<dbReference type="HAMAP" id="MF_01161">
    <property type="entry name" value="tRNA_Ile_lys_synt"/>
    <property type="match status" value="1"/>
</dbReference>
<reference evidence="8 9" key="1">
    <citation type="submission" date="2020-12" db="EMBL/GenBank/DDBJ databases">
        <title>FDA dAtabase for Regulatory Grade micrObial Sequences (FDA-ARGOS): Supporting development and validation of Infectious Disease Dx tests.</title>
        <authorList>
            <person name="Sproer C."/>
            <person name="Gronow S."/>
            <person name="Severitt S."/>
            <person name="Schroder I."/>
            <person name="Tallon L."/>
            <person name="Sadzewicz L."/>
            <person name="Zhao X."/>
            <person name="Boylan J."/>
            <person name="Ott S."/>
            <person name="Bowen H."/>
            <person name="Vavikolanu K."/>
            <person name="Mehta A."/>
            <person name="Aluvathingal J."/>
            <person name="Nadendla S."/>
            <person name="Lowell S."/>
            <person name="Myers T."/>
            <person name="Yan Y."/>
            <person name="Sichtig H."/>
        </authorList>
    </citation>
    <scope>NUCLEOTIDE SEQUENCE [LARGE SCALE GENOMIC DNA]</scope>
    <source>
        <strain evidence="8 9">FDAARGOS_1053</strain>
    </source>
</reference>
<evidence type="ECO:0000259" key="7">
    <source>
        <dbReference type="Pfam" id="PF01171"/>
    </source>
</evidence>
<dbReference type="InterPro" id="IPR012795">
    <property type="entry name" value="tRNA_Ile_lys_synt_N"/>
</dbReference>
<evidence type="ECO:0000256" key="5">
    <source>
        <dbReference type="ARBA" id="ARBA00048539"/>
    </source>
</evidence>
<keyword evidence="2 6" id="KW-0819">tRNA processing</keyword>
<dbReference type="InterPro" id="IPR014729">
    <property type="entry name" value="Rossmann-like_a/b/a_fold"/>
</dbReference>
<keyword evidence="6" id="KW-0963">Cytoplasm</keyword>
<dbReference type="InterPro" id="IPR011063">
    <property type="entry name" value="TilS/TtcA_N"/>
</dbReference>
<keyword evidence="4 6" id="KW-0067">ATP-binding</keyword>
<comment type="function">
    <text evidence="6">Ligates lysine onto the cytidine present at position 34 of the AUA codon-specific tRNA(Ile) that contains the anticodon CAU, in an ATP-dependent manner. Cytidine is converted to lysidine, thus changing the amino acid specificity of the tRNA from methionine to isoleucine.</text>
</comment>
<comment type="similarity">
    <text evidence="6">Belongs to the tRNA(Ile)-lysidine synthase family.</text>
</comment>
<dbReference type="Proteomes" id="UP000596145">
    <property type="component" value="Chromosome"/>
</dbReference>
<keyword evidence="3 6" id="KW-0547">Nucleotide-binding</keyword>
<dbReference type="Pfam" id="PF01171">
    <property type="entry name" value="ATP_bind_3"/>
    <property type="match status" value="1"/>
</dbReference>
<feature type="binding site" evidence="6">
    <location>
        <begin position="31"/>
        <end position="36"/>
    </location>
    <ligand>
        <name>ATP</name>
        <dbReference type="ChEBI" id="CHEBI:30616"/>
    </ligand>
</feature>
<comment type="domain">
    <text evidence="6">The N-terminal region contains the highly conserved SGGXDS motif, predicted to be a P-loop motif involved in ATP binding.</text>
</comment>
<dbReference type="AlphaFoldDB" id="A0A7T4EGV6"/>
<dbReference type="GO" id="GO:0032267">
    <property type="term" value="F:tRNA(Ile)-lysidine synthase activity"/>
    <property type="evidence" value="ECO:0007669"/>
    <property type="project" value="UniProtKB-EC"/>
</dbReference>
<dbReference type="RefSeq" id="WP_198481471.1">
    <property type="nucleotide sequence ID" value="NZ_CP066007.1"/>
</dbReference>
<organism evidence="8 9">
    <name type="scientific">Corynebacterium glucuronolyticum</name>
    <dbReference type="NCBI Taxonomy" id="39791"/>
    <lineage>
        <taxon>Bacteria</taxon>
        <taxon>Bacillati</taxon>
        <taxon>Actinomycetota</taxon>
        <taxon>Actinomycetes</taxon>
        <taxon>Mycobacteriales</taxon>
        <taxon>Corynebacteriaceae</taxon>
        <taxon>Corynebacterium</taxon>
    </lineage>
</organism>
<feature type="domain" description="tRNA(Ile)-lysidine/2-thiocytidine synthase N-terminal" evidence="7">
    <location>
        <begin position="26"/>
        <end position="189"/>
    </location>
</feature>
<dbReference type="NCBIfam" id="TIGR02432">
    <property type="entry name" value="lysidine_TilS_N"/>
    <property type="match status" value="1"/>
</dbReference>
<evidence type="ECO:0000256" key="3">
    <source>
        <dbReference type="ARBA" id="ARBA00022741"/>
    </source>
</evidence>
<evidence type="ECO:0000256" key="6">
    <source>
        <dbReference type="HAMAP-Rule" id="MF_01161"/>
    </source>
</evidence>
<comment type="catalytic activity">
    <reaction evidence="5 6">
        <text>cytidine(34) in tRNA(Ile2) + L-lysine + ATP = lysidine(34) in tRNA(Ile2) + AMP + diphosphate + H(+)</text>
        <dbReference type="Rhea" id="RHEA:43744"/>
        <dbReference type="Rhea" id="RHEA-COMP:10625"/>
        <dbReference type="Rhea" id="RHEA-COMP:10670"/>
        <dbReference type="ChEBI" id="CHEBI:15378"/>
        <dbReference type="ChEBI" id="CHEBI:30616"/>
        <dbReference type="ChEBI" id="CHEBI:32551"/>
        <dbReference type="ChEBI" id="CHEBI:33019"/>
        <dbReference type="ChEBI" id="CHEBI:82748"/>
        <dbReference type="ChEBI" id="CHEBI:83665"/>
        <dbReference type="ChEBI" id="CHEBI:456215"/>
        <dbReference type="EC" id="6.3.4.19"/>
    </reaction>
</comment>
<dbReference type="GO" id="GO:0006400">
    <property type="term" value="P:tRNA modification"/>
    <property type="evidence" value="ECO:0007669"/>
    <property type="project" value="UniProtKB-UniRule"/>
</dbReference>
<dbReference type="Gene3D" id="3.40.50.620">
    <property type="entry name" value="HUPs"/>
    <property type="match status" value="1"/>
</dbReference>
<evidence type="ECO:0000256" key="4">
    <source>
        <dbReference type="ARBA" id="ARBA00022840"/>
    </source>
</evidence>
<keyword evidence="1 6" id="KW-0436">Ligase</keyword>
<evidence type="ECO:0000313" key="9">
    <source>
        <dbReference type="Proteomes" id="UP000596145"/>
    </source>
</evidence>
<evidence type="ECO:0000256" key="1">
    <source>
        <dbReference type="ARBA" id="ARBA00022598"/>
    </source>
</evidence>
<evidence type="ECO:0000313" key="8">
    <source>
        <dbReference type="EMBL" id="QQB47173.1"/>
    </source>
</evidence>
<dbReference type="EMBL" id="CP066007">
    <property type="protein sequence ID" value="QQB47173.1"/>
    <property type="molecule type" value="Genomic_DNA"/>
</dbReference>
<dbReference type="CDD" id="cd01992">
    <property type="entry name" value="TilS_N"/>
    <property type="match status" value="1"/>
</dbReference>
<dbReference type="GeneID" id="92761011"/>
<gene>
    <name evidence="6 8" type="primary">tilS</name>
    <name evidence="8" type="ORF">I6I10_04500</name>
</gene>
<sequence length="295" mass="31438">MHRFPEPSPHFVRVRNAVRRCVPSSVAVGLSGGPDSLALTAALVAEGVHVTALCIDHGLQDGSREVSEEAARIARSWGAEARVIPINVDPPTESAARQARYRAFAEWGGPVCVAHTMDDLAETFLIAGLRGMTCGMRETAEVEGAQIIRPLLAVRRTDTVATCAEIGVTPWHDPQNADRAFTRVRVRREVLPLLGDIVGGDAVPALAQAARRTQAEATRMTATTVPLATKDLPEATRQDIIAGALRAAGAKVSKPHVEGVDKLLTEWHGQGPRDVGGGLVALRVSDAIKIEEKNS</sequence>
<name>A0A7T4EGV6_9CORY</name>
<evidence type="ECO:0000256" key="2">
    <source>
        <dbReference type="ARBA" id="ARBA00022694"/>
    </source>
</evidence>
<dbReference type="GO" id="GO:0005524">
    <property type="term" value="F:ATP binding"/>
    <property type="evidence" value="ECO:0007669"/>
    <property type="project" value="UniProtKB-UniRule"/>
</dbReference>
<dbReference type="SUPFAM" id="SSF52402">
    <property type="entry name" value="Adenine nucleotide alpha hydrolases-like"/>
    <property type="match status" value="1"/>
</dbReference>
<dbReference type="EC" id="6.3.4.19" evidence="6"/>
<comment type="subcellular location">
    <subcellularLocation>
        <location evidence="6">Cytoplasm</location>
    </subcellularLocation>
</comment>
<dbReference type="PANTHER" id="PTHR43033:SF1">
    <property type="entry name" value="TRNA(ILE)-LYSIDINE SYNTHASE-RELATED"/>
    <property type="match status" value="1"/>
</dbReference>
<protein>
    <recommendedName>
        <fullName evidence="6">tRNA(Ile)-lysidine synthase</fullName>
        <ecNumber evidence="6">6.3.4.19</ecNumber>
    </recommendedName>
    <alternativeName>
        <fullName evidence="6">tRNA(Ile)-2-lysyl-cytidine synthase</fullName>
    </alternativeName>
    <alternativeName>
        <fullName evidence="6">tRNA(Ile)-lysidine synthetase</fullName>
    </alternativeName>
</protein>
<dbReference type="InterPro" id="IPR012094">
    <property type="entry name" value="tRNA_Ile_lys_synt"/>
</dbReference>
<dbReference type="GO" id="GO:0005737">
    <property type="term" value="C:cytoplasm"/>
    <property type="evidence" value="ECO:0007669"/>
    <property type="project" value="UniProtKB-SubCell"/>
</dbReference>
<dbReference type="PANTHER" id="PTHR43033">
    <property type="entry name" value="TRNA(ILE)-LYSIDINE SYNTHASE-RELATED"/>
    <property type="match status" value="1"/>
</dbReference>
<accession>A0A7T4EGV6</accession>
<proteinExistence type="inferred from homology"/>